<dbReference type="FunCoup" id="A0A5F9DG39">
    <property type="interactions" value="25"/>
</dbReference>
<dbReference type="Pfam" id="PF09291">
    <property type="entry name" value="DUF1968"/>
    <property type="match status" value="1"/>
</dbReference>
<protein>
    <recommendedName>
        <fullName evidence="1">T-cell receptor alpha chain constant domain-containing protein</fullName>
    </recommendedName>
</protein>
<reference evidence="2" key="2">
    <citation type="submission" date="2025-08" db="UniProtKB">
        <authorList>
            <consortium name="Ensembl"/>
        </authorList>
    </citation>
    <scope>IDENTIFICATION</scope>
    <source>
        <strain evidence="2">Thorbecke</strain>
    </source>
</reference>
<dbReference type="InterPro" id="IPR015370">
    <property type="entry name" value="TCR_alpha_C"/>
</dbReference>
<sequence length="161" mass="18010">RLRIWLASSLEPHSCPSLFFRPADITDPQPAVYQLRSSDSKSSKLSMCLLTDFDSQTNVSQRTESETVFTSHTVLNMKSLDSKSYGALAWSQNSRLSCQDAFSNHTFVSSSDASCDAKLVEKSFETDMNLNFQNLSVIGLRLLLLKVAGFNLLMTLRLWSS</sequence>
<dbReference type="InParanoid" id="A0A5F9DG39"/>
<evidence type="ECO:0000313" key="2">
    <source>
        <dbReference type="Ensembl" id="ENSOCUP00000045154.1"/>
    </source>
</evidence>
<dbReference type="AlphaFoldDB" id="A0A5F9DG39"/>
<reference evidence="2 3" key="1">
    <citation type="journal article" date="2011" name="Nature">
        <title>A high-resolution map of human evolutionary constraint using 29 mammals.</title>
        <authorList>
            <person name="Lindblad-Toh K."/>
            <person name="Garber M."/>
            <person name="Zuk O."/>
            <person name="Lin M.F."/>
            <person name="Parker B.J."/>
            <person name="Washietl S."/>
            <person name="Kheradpour P."/>
            <person name="Ernst J."/>
            <person name="Jordan G."/>
            <person name="Mauceli E."/>
            <person name="Ward L.D."/>
            <person name="Lowe C.B."/>
            <person name="Holloway A.K."/>
            <person name="Clamp M."/>
            <person name="Gnerre S."/>
            <person name="Alfoldi J."/>
            <person name="Beal K."/>
            <person name="Chang J."/>
            <person name="Clawson H."/>
            <person name="Cuff J."/>
            <person name="Di Palma F."/>
            <person name="Fitzgerald S."/>
            <person name="Flicek P."/>
            <person name="Guttman M."/>
            <person name="Hubisz M.J."/>
            <person name="Jaffe D.B."/>
            <person name="Jungreis I."/>
            <person name="Kent W.J."/>
            <person name="Kostka D."/>
            <person name="Lara M."/>
            <person name="Martins A.L."/>
            <person name="Massingham T."/>
            <person name="Moltke I."/>
            <person name="Raney B.J."/>
            <person name="Rasmussen M.D."/>
            <person name="Robinson J."/>
            <person name="Stark A."/>
            <person name="Vilella A.J."/>
            <person name="Wen J."/>
            <person name="Xie X."/>
            <person name="Zody M.C."/>
            <person name="Baldwin J."/>
            <person name="Bloom T."/>
            <person name="Chin C.W."/>
            <person name="Heiman D."/>
            <person name="Nicol R."/>
            <person name="Nusbaum C."/>
            <person name="Young S."/>
            <person name="Wilkinson J."/>
            <person name="Worley K.C."/>
            <person name="Kovar C.L."/>
            <person name="Muzny D.M."/>
            <person name="Gibbs R.A."/>
            <person name="Cree A."/>
            <person name="Dihn H.H."/>
            <person name="Fowler G."/>
            <person name="Jhangiani S."/>
            <person name="Joshi V."/>
            <person name="Lee S."/>
            <person name="Lewis L.R."/>
            <person name="Nazareth L.V."/>
            <person name="Okwuonu G."/>
            <person name="Santibanez J."/>
            <person name="Warren W.C."/>
            <person name="Mardis E.R."/>
            <person name="Weinstock G.M."/>
            <person name="Wilson R.K."/>
            <person name="Delehaunty K."/>
            <person name="Dooling D."/>
            <person name="Fronik C."/>
            <person name="Fulton L."/>
            <person name="Fulton B."/>
            <person name="Graves T."/>
            <person name="Minx P."/>
            <person name="Sodergren E."/>
            <person name="Birney E."/>
            <person name="Margulies E.H."/>
            <person name="Herrero J."/>
            <person name="Green E.D."/>
            <person name="Haussler D."/>
            <person name="Siepel A."/>
            <person name="Goldman N."/>
            <person name="Pollard K.S."/>
            <person name="Pedersen J.S."/>
            <person name="Lander E.S."/>
            <person name="Kellis M."/>
        </authorList>
    </citation>
    <scope>NUCLEOTIDE SEQUENCE [LARGE SCALE GENOMIC DNA]</scope>
    <source>
        <strain evidence="2 3">Thorbecke inbred</strain>
    </source>
</reference>
<dbReference type="InterPro" id="IPR036179">
    <property type="entry name" value="Ig-like_dom_sf"/>
</dbReference>
<dbReference type="STRING" id="9986.ENSOCUP00000045154"/>
<reference evidence="2" key="3">
    <citation type="submission" date="2025-09" db="UniProtKB">
        <authorList>
            <consortium name="Ensembl"/>
        </authorList>
    </citation>
    <scope>IDENTIFICATION</scope>
    <source>
        <strain evidence="2">Thorbecke</strain>
    </source>
</reference>
<dbReference type="SUPFAM" id="SSF48726">
    <property type="entry name" value="Immunoglobulin"/>
    <property type="match status" value="1"/>
</dbReference>
<dbReference type="Proteomes" id="UP000001811">
    <property type="component" value="Chromosome 17"/>
</dbReference>
<evidence type="ECO:0000313" key="3">
    <source>
        <dbReference type="Proteomes" id="UP000001811"/>
    </source>
</evidence>
<keyword evidence="3" id="KW-1185">Reference proteome</keyword>
<evidence type="ECO:0000259" key="1">
    <source>
        <dbReference type="Pfam" id="PF09291"/>
    </source>
</evidence>
<dbReference type="InterPro" id="IPR013783">
    <property type="entry name" value="Ig-like_fold"/>
</dbReference>
<dbReference type="Bgee" id="ENSOCUG00000014258">
    <property type="expression patterns" value="Expressed in blood and 18 other cell types or tissues"/>
</dbReference>
<dbReference type="EMBL" id="AAGW02024176">
    <property type="status" value="NOT_ANNOTATED_CDS"/>
    <property type="molecule type" value="Genomic_DNA"/>
</dbReference>
<dbReference type="Ensembl" id="ENSOCUT00000041773.1">
    <property type="protein sequence ID" value="ENSOCUP00000045154.1"/>
    <property type="gene ID" value="ENSOCUG00000014258.4"/>
</dbReference>
<accession>A0A5F9DG39</accession>
<dbReference type="GeneTree" id="ENSGT00940000164554"/>
<name>A0A5F9DG39_RABIT</name>
<feature type="domain" description="T-cell receptor alpha chain constant" evidence="1">
    <location>
        <begin position="30"/>
        <end position="111"/>
    </location>
</feature>
<organism evidence="2 3">
    <name type="scientific">Oryctolagus cuniculus</name>
    <name type="common">Rabbit</name>
    <dbReference type="NCBI Taxonomy" id="9986"/>
    <lineage>
        <taxon>Eukaryota</taxon>
        <taxon>Metazoa</taxon>
        <taxon>Chordata</taxon>
        <taxon>Craniata</taxon>
        <taxon>Vertebrata</taxon>
        <taxon>Euteleostomi</taxon>
        <taxon>Mammalia</taxon>
        <taxon>Eutheria</taxon>
        <taxon>Euarchontoglires</taxon>
        <taxon>Glires</taxon>
        <taxon>Lagomorpha</taxon>
        <taxon>Leporidae</taxon>
        <taxon>Oryctolagus</taxon>
    </lineage>
</organism>
<proteinExistence type="predicted"/>
<dbReference type="Gene3D" id="2.60.40.10">
    <property type="entry name" value="Immunoglobulins"/>
    <property type="match status" value="1"/>
</dbReference>
<dbReference type="SMR" id="A0A5F9DG39"/>